<feature type="region of interest" description="Disordered" evidence="1">
    <location>
        <begin position="1"/>
        <end position="100"/>
    </location>
</feature>
<accession>A0A4Z2IM78</accession>
<evidence type="ECO:0000313" key="2">
    <source>
        <dbReference type="EMBL" id="TNN78867.1"/>
    </source>
</evidence>
<sequence>MGALGEHEGVCAPDTHSPSSCSSSQQQPQGNAAQRGDFDATATGRHEEEGGKQRHGGDHEPHLWREEIREECVLSNTDGTVTVKKDSNRSETGEQQLVRPPRRCRCRNKLTDALHV</sequence>
<proteinExistence type="predicted"/>
<keyword evidence="3" id="KW-1185">Reference proteome</keyword>
<evidence type="ECO:0000256" key="1">
    <source>
        <dbReference type="SAM" id="MobiDB-lite"/>
    </source>
</evidence>
<name>A0A4Z2IM78_9TELE</name>
<evidence type="ECO:0000313" key="3">
    <source>
        <dbReference type="Proteomes" id="UP000314294"/>
    </source>
</evidence>
<dbReference type="Proteomes" id="UP000314294">
    <property type="component" value="Unassembled WGS sequence"/>
</dbReference>
<feature type="compositionally biased region" description="Basic and acidic residues" evidence="1">
    <location>
        <begin position="83"/>
        <end position="92"/>
    </location>
</feature>
<dbReference type="AlphaFoldDB" id="A0A4Z2IM78"/>
<dbReference type="EMBL" id="SRLO01000070">
    <property type="protein sequence ID" value="TNN78867.1"/>
    <property type="molecule type" value="Genomic_DNA"/>
</dbReference>
<feature type="compositionally biased region" description="Basic and acidic residues" evidence="1">
    <location>
        <begin position="44"/>
        <end position="72"/>
    </location>
</feature>
<comment type="caution">
    <text evidence="2">The sequence shown here is derived from an EMBL/GenBank/DDBJ whole genome shotgun (WGS) entry which is preliminary data.</text>
</comment>
<reference evidence="2 3" key="1">
    <citation type="submission" date="2019-03" db="EMBL/GenBank/DDBJ databases">
        <title>First draft genome of Liparis tanakae, snailfish: a comprehensive survey of snailfish specific genes.</title>
        <authorList>
            <person name="Kim W."/>
            <person name="Song I."/>
            <person name="Jeong J.-H."/>
            <person name="Kim D."/>
            <person name="Kim S."/>
            <person name="Ryu S."/>
            <person name="Song J.Y."/>
            <person name="Lee S.K."/>
        </authorList>
    </citation>
    <scope>NUCLEOTIDE SEQUENCE [LARGE SCALE GENOMIC DNA]</scope>
    <source>
        <tissue evidence="2">Muscle</tissue>
    </source>
</reference>
<gene>
    <name evidence="2" type="ORF">EYF80_011037</name>
</gene>
<feature type="compositionally biased region" description="Low complexity" evidence="1">
    <location>
        <begin position="17"/>
        <end position="29"/>
    </location>
</feature>
<protein>
    <submittedName>
        <fullName evidence="2">Uncharacterized protein</fullName>
    </submittedName>
</protein>
<organism evidence="2 3">
    <name type="scientific">Liparis tanakae</name>
    <name type="common">Tanaka's snailfish</name>
    <dbReference type="NCBI Taxonomy" id="230148"/>
    <lineage>
        <taxon>Eukaryota</taxon>
        <taxon>Metazoa</taxon>
        <taxon>Chordata</taxon>
        <taxon>Craniata</taxon>
        <taxon>Vertebrata</taxon>
        <taxon>Euteleostomi</taxon>
        <taxon>Actinopterygii</taxon>
        <taxon>Neopterygii</taxon>
        <taxon>Teleostei</taxon>
        <taxon>Neoteleostei</taxon>
        <taxon>Acanthomorphata</taxon>
        <taxon>Eupercaria</taxon>
        <taxon>Perciformes</taxon>
        <taxon>Cottioidei</taxon>
        <taxon>Cottales</taxon>
        <taxon>Liparidae</taxon>
        <taxon>Liparis</taxon>
    </lineage>
</organism>